<dbReference type="InterPro" id="IPR058240">
    <property type="entry name" value="rSAM_sf"/>
</dbReference>
<dbReference type="PROSITE" id="PS51918">
    <property type="entry name" value="RADICAL_SAM"/>
    <property type="match status" value="1"/>
</dbReference>
<feature type="domain" description="Radical SAM core" evidence="14">
    <location>
        <begin position="180"/>
        <end position="421"/>
    </location>
</feature>
<evidence type="ECO:0000256" key="7">
    <source>
        <dbReference type="ARBA" id="ARBA00022723"/>
    </source>
</evidence>
<evidence type="ECO:0000313" key="15">
    <source>
        <dbReference type="EMBL" id="SCZ76780.1"/>
    </source>
</evidence>
<evidence type="ECO:0000259" key="13">
    <source>
        <dbReference type="PROSITE" id="PS51449"/>
    </source>
</evidence>
<dbReference type="AlphaFoldDB" id="A0A1G5RSJ2"/>
<evidence type="ECO:0000256" key="2">
    <source>
        <dbReference type="ARBA" id="ARBA00022485"/>
    </source>
</evidence>
<dbReference type="RefSeq" id="WP_242870754.1">
    <property type="nucleotide sequence ID" value="NZ_FMWL01000002.1"/>
</dbReference>
<dbReference type="InterPro" id="IPR006463">
    <property type="entry name" value="MiaB_methiolase"/>
</dbReference>
<dbReference type="GO" id="GO:0005829">
    <property type="term" value="C:cytosol"/>
    <property type="evidence" value="ECO:0007669"/>
    <property type="project" value="TreeGrafter"/>
</dbReference>
<protein>
    <recommendedName>
        <fullName evidence="10 11">tRNA-2-methylthio-N(6)-dimethylallyladenosine synthase</fullName>
        <ecNumber evidence="10 11">2.8.4.3</ecNumber>
    </recommendedName>
    <alternativeName>
        <fullName evidence="11">(Dimethylallyl)adenosine tRNA methylthiotransferase MiaB</fullName>
    </alternativeName>
    <alternativeName>
        <fullName evidence="11">tRNA-i(6)A37 methylthiotransferase</fullName>
    </alternativeName>
</protein>
<dbReference type="PROSITE" id="PS01278">
    <property type="entry name" value="MTTASE_RADICAL"/>
    <property type="match status" value="1"/>
</dbReference>
<feature type="binding site" evidence="11">
    <location>
        <position position="198"/>
    </location>
    <ligand>
        <name>[4Fe-4S] cluster</name>
        <dbReference type="ChEBI" id="CHEBI:49883"/>
        <label>2</label>
        <note>4Fe-4S-S-AdoMet</note>
    </ligand>
</feature>
<evidence type="ECO:0000256" key="11">
    <source>
        <dbReference type="HAMAP-Rule" id="MF_01864"/>
    </source>
</evidence>
<dbReference type="PROSITE" id="PS51449">
    <property type="entry name" value="MTTASE_N"/>
    <property type="match status" value="1"/>
</dbReference>
<feature type="binding site" evidence="11">
    <location>
        <position position="194"/>
    </location>
    <ligand>
        <name>[4Fe-4S] cluster</name>
        <dbReference type="ChEBI" id="CHEBI:49883"/>
        <label>2</label>
        <note>4Fe-4S-S-AdoMet</note>
    </ligand>
</feature>
<dbReference type="InterPro" id="IPR020612">
    <property type="entry name" value="Methylthiotransferase_CS"/>
</dbReference>
<dbReference type="NCBIfam" id="TIGR00089">
    <property type="entry name" value="MiaB/RimO family radical SAM methylthiotransferase"/>
    <property type="match status" value="1"/>
</dbReference>
<dbReference type="GO" id="GO:0051539">
    <property type="term" value="F:4 iron, 4 sulfur cluster binding"/>
    <property type="evidence" value="ECO:0007669"/>
    <property type="project" value="UniProtKB-UniRule"/>
</dbReference>
<evidence type="ECO:0000259" key="12">
    <source>
        <dbReference type="PROSITE" id="PS50926"/>
    </source>
</evidence>
<dbReference type="CDD" id="cd01335">
    <property type="entry name" value="Radical_SAM"/>
    <property type="match status" value="1"/>
</dbReference>
<dbReference type="HAMAP" id="MF_01864">
    <property type="entry name" value="tRNA_metthiotr_MiaB"/>
    <property type="match status" value="1"/>
</dbReference>
<dbReference type="SUPFAM" id="SSF102114">
    <property type="entry name" value="Radical SAM enzymes"/>
    <property type="match status" value="1"/>
</dbReference>
<comment type="subunit">
    <text evidence="11">Monomer.</text>
</comment>
<keyword evidence="3 11" id="KW-0963">Cytoplasm</keyword>
<dbReference type="GO" id="GO:0035597">
    <property type="term" value="F:tRNA-2-methylthio-N(6)-dimethylallyladenosine(37) synthase activity"/>
    <property type="evidence" value="ECO:0007669"/>
    <property type="project" value="UniProtKB-EC"/>
</dbReference>
<dbReference type="GO" id="GO:0046872">
    <property type="term" value="F:metal ion binding"/>
    <property type="evidence" value="ECO:0007669"/>
    <property type="project" value="UniProtKB-KW"/>
</dbReference>
<dbReference type="InterPro" id="IPR038135">
    <property type="entry name" value="Methylthiotransferase_N_sf"/>
</dbReference>
<dbReference type="InterPro" id="IPR006638">
    <property type="entry name" value="Elp3/MiaA/NifB-like_rSAM"/>
</dbReference>
<dbReference type="SMART" id="SM00729">
    <property type="entry name" value="Elp3"/>
    <property type="match status" value="1"/>
</dbReference>
<keyword evidence="9 11" id="KW-0411">Iron-sulfur</keyword>
<dbReference type="InterPro" id="IPR013848">
    <property type="entry name" value="Methylthiotransferase_N"/>
</dbReference>
<gene>
    <name evidence="11" type="primary">miaB</name>
    <name evidence="15" type="ORF">SAMN03080599_00405</name>
</gene>
<evidence type="ECO:0000256" key="4">
    <source>
        <dbReference type="ARBA" id="ARBA00022679"/>
    </source>
</evidence>
<dbReference type="InterPro" id="IPR002792">
    <property type="entry name" value="TRAM_dom"/>
</dbReference>
<dbReference type="InterPro" id="IPR007197">
    <property type="entry name" value="rSAM"/>
</dbReference>
<evidence type="ECO:0000256" key="6">
    <source>
        <dbReference type="ARBA" id="ARBA00022694"/>
    </source>
</evidence>
<feature type="domain" description="MTTase N-terminal" evidence="13">
    <location>
        <begin position="39"/>
        <end position="157"/>
    </location>
</feature>
<evidence type="ECO:0000256" key="5">
    <source>
        <dbReference type="ARBA" id="ARBA00022691"/>
    </source>
</evidence>
<feature type="binding site" evidence="11">
    <location>
        <position position="84"/>
    </location>
    <ligand>
        <name>[4Fe-4S] cluster</name>
        <dbReference type="ChEBI" id="CHEBI:49883"/>
        <label>1</label>
    </ligand>
</feature>
<dbReference type="SFLD" id="SFLDG01061">
    <property type="entry name" value="methylthiotransferase"/>
    <property type="match status" value="1"/>
</dbReference>
<comment type="subcellular location">
    <subcellularLocation>
        <location evidence="11">Cytoplasm</location>
    </subcellularLocation>
</comment>
<keyword evidence="4 11" id="KW-0808">Transferase</keyword>
<keyword evidence="5 11" id="KW-0949">S-adenosyl-L-methionine</keyword>
<evidence type="ECO:0000256" key="3">
    <source>
        <dbReference type="ARBA" id="ARBA00022490"/>
    </source>
</evidence>
<keyword evidence="16" id="KW-1185">Reference proteome</keyword>
<dbReference type="Gene3D" id="3.40.50.12160">
    <property type="entry name" value="Methylthiotransferase, N-terminal domain"/>
    <property type="match status" value="1"/>
</dbReference>
<dbReference type="Pfam" id="PF04055">
    <property type="entry name" value="Radical_SAM"/>
    <property type="match status" value="1"/>
</dbReference>
<dbReference type="Pfam" id="PF00919">
    <property type="entry name" value="UPF0004"/>
    <property type="match status" value="1"/>
</dbReference>
<dbReference type="Proteomes" id="UP000199208">
    <property type="component" value="Unassembled WGS sequence"/>
</dbReference>
<accession>A0A1G5RSJ2</accession>
<evidence type="ECO:0000313" key="16">
    <source>
        <dbReference type="Proteomes" id="UP000199208"/>
    </source>
</evidence>
<dbReference type="FunFam" id="3.40.50.12160:FF:000006">
    <property type="entry name" value="tRNA-2-methylthio-N(6)-dimethylallyladenosine synthase"/>
    <property type="match status" value="1"/>
</dbReference>
<keyword evidence="7 11" id="KW-0479">Metal-binding</keyword>
<keyword evidence="2 11" id="KW-0004">4Fe-4S</keyword>
<feature type="domain" description="TRAM" evidence="12">
    <location>
        <begin position="424"/>
        <end position="487"/>
    </location>
</feature>
<evidence type="ECO:0000256" key="1">
    <source>
        <dbReference type="ARBA" id="ARBA00003234"/>
    </source>
</evidence>
<dbReference type="InterPro" id="IPR005839">
    <property type="entry name" value="Methylthiotransferase"/>
</dbReference>
<dbReference type="STRING" id="1120920.SAMN03080599_00405"/>
<evidence type="ECO:0000259" key="14">
    <source>
        <dbReference type="PROSITE" id="PS51918"/>
    </source>
</evidence>
<comment type="catalytic activity">
    <reaction evidence="11">
        <text>N(6)-dimethylallyladenosine(37) in tRNA + (sulfur carrier)-SH + AH2 + 2 S-adenosyl-L-methionine = 2-methylsulfanyl-N(6)-dimethylallyladenosine(37) in tRNA + (sulfur carrier)-H + 5'-deoxyadenosine + L-methionine + A + S-adenosyl-L-homocysteine + 2 H(+)</text>
        <dbReference type="Rhea" id="RHEA:37067"/>
        <dbReference type="Rhea" id="RHEA-COMP:10375"/>
        <dbReference type="Rhea" id="RHEA-COMP:10376"/>
        <dbReference type="Rhea" id="RHEA-COMP:14737"/>
        <dbReference type="Rhea" id="RHEA-COMP:14739"/>
        <dbReference type="ChEBI" id="CHEBI:13193"/>
        <dbReference type="ChEBI" id="CHEBI:15378"/>
        <dbReference type="ChEBI" id="CHEBI:17319"/>
        <dbReference type="ChEBI" id="CHEBI:17499"/>
        <dbReference type="ChEBI" id="CHEBI:29917"/>
        <dbReference type="ChEBI" id="CHEBI:57844"/>
        <dbReference type="ChEBI" id="CHEBI:57856"/>
        <dbReference type="ChEBI" id="CHEBI:59789"/>
        <dbReference type="ChEBI" id="CHEBI:64428"/>
        <dbReference type="ChEBI" id="CHEBI:74415"/>
        <dbReference type="ChEBI" id="CHEBI:74417"/>
        <dbReference type="EC" id="2.8.4.3"/>
    </reaction>
</comment>
<dbReference type="SFLD" id="SFLDS00029">
    <property type="entry name" value="Radical_SAM"/>
    <property type="match status" value="2"/>
</dbReference>
<comment type="similarity">
    <text evidence="11">Belongs to the methylthiotransferase family. MiaB subfamily.</text>
</comment>
<feature type="binding site" evidence="11">
    <location>
        <position position="201"/>
    </location>
    <ligand>
        <name>[4Fe-4S] cluster</name>
        <dbReference type="ChEBI" id="CHEBI:49883"/>
        <label>2</label>
        <note>4Fe-4S-S-AdoMet</note>
    </ligand>
</feature>
<sequence>MKRSERPPLSASAYADQSYYIQIQRNLNAQFEVDHDRKRRFMIMTYGCQMNEHDSEKLMGMLGEMGYEEALTKEDADLIIFNTCCVRENAELRVYGNLGALKPLKKKNPDLRIVVCGCMMQQPHVVEEIKQKYSHVSLVFGTHNLHQFPHLLSQSYTSSHLLVDVWDSEGEVIEGLPVARKVGIKAFVNITYGCNNFCTYCIVPYTRGRERSRTPESIVREIEGLVRDGAKEVTLLGQNVNSYGKGLKPLAESTGAGFEQVLNFPALLERVSQIEGLKRIRFMTSHPKDISEALIEVMARCENVCESLHLPVQSGSDRVLKAMNRHYTKGQYLDLLELARRRIPGLSVTTDIIVGFPGETEEDHEETMDLIEKAQYDSAFTFMYSIRTGTPAAEREDQVPEDVKHARFDRMLKRMNEIVIEKNKAHVGKTYEVMIENEGKEGEGTLIGRTRHNHLVAFEGPSAWTGSFALVKITRAKNFSLVGEVVEVL</sequence>
<dbReference type="SFLD" id="SFLDG01082">
    <property type="entry name" value="B12-binding_domain_containing"/>
    <property type="match status" value="1"/>
</dbReference>
<feature type="binding site" evidence="11">
    <location>
        <position position="118"/>
    </location>
    <ligand>
        <name>[4Fe-4S] cluster</name>
        <dbReference type="ChEBI" id="CHEBI:49883"/>
        <label>1</label>
    </ligand>
</feature>
<keyword evidence="6 11" id="KW-0819">tRNA processing</keyword>
<dbReference type="PANTHER" id="PTHR43020">
    <property type="entry name" value="CDK5 REGULATORY SUBUNIT-ASSOCIATED PROTEIN 1"/>
    <property type="match status" value="1"/>
</dbReference>
<dbReference type="Gene3D" id="3.80.30.20">
    <property type="entry name" value="tm_1862 like domain"/>
    <property type="match status" value="1"/>
</dbReference>
<dbReference type="FunFam" id="3.80.30.20:FF:000001">
    <property type="entry name" value="tRNA-2-methylthio-N(6)-dimethylallyladenosine synthase 2"/>
    <property type="match status" value="1"/>
</dbReference>
<keyword evidence="8 11" id="KW-0408">Iron</keyword>
<name>A0A1G5RSJ2_9FIRM</name>
<comment type="cofactor">
    <cofactor evidence="11">
        <name>[4Fe-4S] cluster</name>
        <dbReference type="ChEBI" id="CHEBI:49883"/>
    </cofactor>
    <text evidence="11">Binds 2 [4Fe-4S] clusters. One cluster is coordinated with 3 cysteines and an exchangeable S-adenosyl-L-methionine.</text>
</comment>
<dbReference type="InterPro" id="IPR023404">
    <property type="entry name" value="rSAM_horseshoe"/>
</dbReference>
<comment type="function">
    <text evidence="1 11">Catalyzes the methylthiolation of N6-(dimethylallyl)adenosine (i(6)A), leading to the formation of 2-methylthio-N6-(dimethylallyl)adenosine (ms(2)i(6)A) at position 37 in tRNAs that read codons beginning with uridine.</text>
</comment>
<organism evidence="15 16">
    <name type="scientific">Acidaminobacter hydrogenoformans DSM 2784</name>
    <dbReference type="NCBI Taxonomy" id="1120920"/>
    <lineage>
        <taxon>Bacteria</taxon>
        <taxon>Bacillati</taxon>
        <taxon>Bacillota</taxon>
        <taxon>Clostridia</taxon>
        <taxon>Peptostreptococcales</taxon>
        <taxon>Acidaminobacteraceae</taxon>
        <taxon>Acidaminobacter</taxon>
    </lineage>
</organism>
<dbReference type="PROSITE" id="PS50926">
    <property type="entry name" value="TRAM"/>
    <property type="match status" value="1"/>
</dbReference>
<evidence type="ECO:0000256" key="8">
    <source>
        <dbReference type="ARBA" id="ARBA00023004"/>
    </source>
</evidence>
<proteinExistence type="inferred from homology"/>
<evidence type="ECO:0000256" key="9">
    <source>
        <dbReference type="ARBA" id="ARBA00023014"/>
    </source>
</evidence>
<dbReference type="EC" id="2.8.4.3" evidence="10 11"/>
<dbReference type="Pfam" id="PF01938">
    <property type="entry name" value="TRAM"/>
    <property type="match status" value="1"/>
</dbReference>
<dbReference type="NCBIfam" id="TIGR01574">
    <property type="entry name" value="miaB-methiolase"/>
    <property type="match status" value="1"/>
</dbReference>
<reference evidence="15 16" key="1">
    <citation type="submission" date="2016-10" db="EMBL/GenBank/DDBJ databases">
        <authorList>
            <person name="de Groot N.N."/>
        </authorList>
    </citation>
    <scope>NUCLEOTIDE SEQUENCE [LARGE SCALE GENOMIC DNA]</scope>
    <source>
        <strain evidence="15 16">DSM 2784</strain>
    </source>
</reference>
<evidence type="ECO:0000256" key="10">
    <source>
        <dbReference type="ARBA" id="ARBA00033765"/>
    </source>
</evidence>
<dbReference type="SFLD" id="SFLDF00273">
    <property type="entry name" value="(dimethylallyl)adenosine_tRNA"/>
    <property type="match status" value="1"/>
</dbReference>
<feature type="binding site" evidence="11">
    <location>
        <position position="48"/>
    </location>
    <ligand>
        <name>[4Fe-4S] cluster</name>
        <dbReference type="ChEBI" id="CHEBI:49883"/>
        <label>1</label>
    </ligand>
</feature>
<dbReference type="EMBL" id="FMWL01000002">
    <property type="protein sequence ID" value="SCZ76780.1"/>
    <property type="molecule type" value="Genomic_DNA"/>
</dbReference>
<dbReference type="PANTHER" id="PTHR43020:SF2">
    <property type="entry name" value="MITOCHONDRIAL TRNA METHYLTHIOTRANSFERASE CDK5RAP1"/>
    <property type="match status" value="1"/>
</dbReference>